<feature type="transmembrane region" description="Helical" evidence="9">
    <location>
        <begin position="16"/>
        <end position="37"/>
    </location>
</feature>
<feature type="domain" description="Type II secretion system protein GspI C-terminal" evidence="10">
    <location>
        <begin position="50"/>
        <end position="126"/>
    </location>
</feature>
<evidence type="ECO:0000259" key="10">
    <source>
        <dbReference type="Pfam" id="PF02501"/>
    </source>
</evidence>
<comment type="subunit">
    <text evidence="9">Type II secretion is composed of four main components: the outer membrane complex, the inner membrane complex, the cytoplasmic secretion ATPase and the periplasm-spanning pseudopilus.</text>
</comment>
<gene>
    <name evidence="11" type="primary">gspI</name>
    <name evidence="11" type="ORF">LMS43_10730</name>
</gene>
<comment type="subcellular location">
    <subcellularLocation>
        <location evidence="1 9">Cell inner membrane</location>
        <topology evidence="1 9">Single-pass membrane protein</topology>
    </subcellularLocation>
</comment>
<evidence type="ECO:0000256" key="4">
    <source>
        <dbReference type="ARBA" id="ARBA00022481"/>
    </source>
</evidence>
<organism evidence="11 12">
    <name type="scientific">Alcaligenes endophyticus</name>
    <dbReference type="NCBI Taxonomy" id="1929088"/>
    <lineage>
        <taxon>Bacteria</taxon>
        <taxon>Pseudomonadati</taxon>
        <taxon>Pseudomonadota</taxon>
        <taxon>Betaproteobacteria</taxon>
        <taxon>Burkholderiales</taxon>
        <taxon>Alcaligenaceae</taxon>
        <taxon>Alcaligenes</taxon>
    </lineage>
</organism>
<evidence type="ECO:0000256" key="3">
    <source>
        <dbReference type="ARBA" id="ARBA00022475"/>
    </source>
</evidence>
<dbReference type="PANTHER" id="PTHR38779">
    <property type="entry name" value="TYPE II SECRETION SYSTEM PROTEIN I-RELATED"/>
    <property type="match status" value="1"/>
</dbReference>
<dbReference type="InterPro" id="IPR010052">
    <property type="entry name" value="T2SS_protein-GspI"/>
</dbReference>
<name>A0ABT8EKN1_9BURK</name>
<dbReference type="InterPro" id="IPR003413">
    <property type="entry name" value="T2SS_GspI_C"/>
</dbReference>
<evidence type="ECO:0000256" key="8">
    <source>
        <dbReference type="ARBA" id="ARBA00023136"/>
    </source>
</evidence>
<keyword evidence="12" id="KW-1185">Reference proteome</keyword>
<dbReference type="InterPro" id="IPR045584">
    <property type="entry name" value="Pilin-like"/>
</dbReference>
<proteinExistence type="inferred from homology"/>
<keyword evidence="7 9" id="KW-1133">Transmembrane helix</keyword>
<dbReference type="Proteomes" id="UP001168613">
    <property type="component" value="Unassembled WGS sequence"/>
</dbReference>
<dbReference type="EMBL" id="JAJHNU010000003">
    <property type="protein sequence ID" value="MDN4121765.1"/>
    <property type="molecule type" value="Genomic_DNA"/>
</dbReference>
<keyword evidence="3" id="KW-1003">Cell membrane</keyword>
<evidence type="ECO:0000256" key="7">
    <source>
        <dbReference type="ARBA" id="ARBA00022989"/>
    </source>
</evidence>
<protein>
    <recommendedName>
        <fullName evidence="9">Type II secretion system protein I</fullName>
        <shortName evidence="9">T2SS minor pseudopilin I</shortName>
    </recommendedName>
</protein>
<evidence type="ECO:0000313" key="11">
    <source>
        <dbReference type="EMBL" id="MDN4121765.1"/>
    </source>
</evidence>
<dbReference type="InterPro" id="IPR012902">
    <property type="entry name" value="N_methyl_site"/>
</dbReference>
<dbReference type="NCBIfam" id="TIGR02532">
    <property type="entry name" value="IV_pilin_GFxxxE"/>
    <property type="match status" value="1"/>
</dbReference>
<comment type="caution">
    <text evidence="11">The sequence shown here is derived from an EMBL/GenBank/DDBJ whole genome shotgun (WGS) entry which is preliminary data.</text>
</comment>
<evidence type="ECO:0000256" key="1">
    <source>
        <dbReference type="ARBA" id="ARBA00004377"/>
    </source>
</evidence>
<comment type="PTM">
    <text evidence="9">Cleaved by prepilin peptidase.</text>
</comment>
<accession>A0ABT8EKN1</accession>
<evidence type="ECO:0000256" key="6">
    <source>
        <dbReference type="ARBA" id="ARBA00022692"/>
    </source>
</evidence>
<keyword evidence="8 9" id="KW-0472">Membrane</keyword>
<dbReference type="NCBIfam" id="TIGR01707">
    <property type="entry name" value="gspI"/>
    <property type="match status" value="1"/>
</dbReference>
<comment type="similarity">
    <text evidence="2 9">Belongs to the GSP I family.</text>
</comment>
<keyword evidence="5 9" id="KW-0997">Cell inner membrane</keyword>
<dbReference type="Pfam" id="PF07963">
    <property type="entry name" value="N_methyl"/>
    <property type="match status" value="1"/>
</dbReference>
<evidence type="ECO:0000256" key="9">
    <source>
        <dbReference type="RuleBase" id="RU368030"/>
    </source>
</evidence>
<evidence type="ECO:0000313" key="12">
    <source>
        <dbReference type="Proteomes" id="UP001168613"/>
    </source>
</evidence>
<keyword evidence="6 9" id="KW-0812">Transmembrane</keyword>
<sequence length="132" mass="14360">MQGFTTTLGCRSKQTGFTLVEVLVALAIVSVALAAFVRLSSQSIQSQQLLEQAQWAWLAADNSAAELALGKVPELGMHQFSCPQDSYEFICRVLVRESGGDLRAVTVQVYADVHSEHRLASLTTLVLPHSFP</sequence>
<evidence type="ECO:0000256" key="2">
    <source>
        <dbReference type="ARBA" id="ARBA00008358"/>
    </source>
</evidence>
<evidence type="ECO:0000256" key="5">
    <source>
        <dbReference type="ARBA" id="ARBA00022519"/>
    </source>
</evidence>
<dbReference type="PROSITE" id="PS00409">
    <property type="entry name" value="PROKAR_NTER_METHYL"/>
    <property type="match status" value="1"/>
</dbReference>
<dbReference type="RefSeq" id="WP_266123225.1">
    <property type="nucleotide sequence ID" value="NZ_JAJHNU010000003.1"/>
</dbReference>
<dbReference type="Gene3D" id="3.30.1300.30">
    <property type="entry name" value="GSPII I/J protein-like"/>
    <property type="match status" value="1"/>
</dbReference>
<comment type="function">
    <text evidence="9">Component of the type II secretion system required for the energy-dependent secretion of extracellular factors such as proteases and toxins from the periplasm.</text>
</comment>
<keyword evidence="4 9" id="KW-0488">Methylation</keyword>
<dbReference type="PANTHER" id="PTHR38779:SF2">
    <property type="entry name" value="TYPE II SECRETION SYSTEM PROTEIN I-RELATED"/>
    <property type="match status" value="1"/>
</dbReference>
<dbReference type="Pfam" id="PF02501">
    <property type="entry name" value="T2SSI"/>
    <property type="match status" value="1"/>
</dbReference>
<dbReference type="SUPFAM" id="SSF54523">
    <property type="entry name" value="Pili subunits"/>
    <property type="match status" value="2"/>
</dbReference>
<reference evidence="11" key="1">
    <citation type="submission" date="2021-11" db="EMBL/GenBank/DDBJ databases">
        <title>Draft genome sequence of Alcaligenes endophyticus type strain CCUG 75668T.</title>
        <authorList>
            <person name="Salva-Serra F."/>
            <person name="Duran R.E."/>
            <person name="Seeger M."/>
            <person name="Moore E.R.B."/>
            <person name="Jaen-Luchoro D."/>
        </authorList>
    </citation>
    <scope>NUCLEOTIDE SEQUENCE</scope>
    <source>
        <strain evidence="11">CCUG 75668</strain>
    </source>
</reference>